<accession>D6WQF3</accession>
<evidence type="ECO:0000313" key="1">
    <source>
        <dbReference type="EMBL" id="EFA06080.1"/>
    </source>
</evidence>
<organism evidence="1 2">
    <name type="scientific">Tribolium castaneum</name>
    <name type="common">Red flour beetle</name>
    <dbReference type="NCBI Taxonomy" id="7070"/>
    <lineage>
        <taxon>Eukaryota</taxon>
        <taxon>Metazoa</taxon>
        <taxon>Ecdysozoa</taxon>
        <taxon>Arthropoda</taxon>
        <taxon>Hexapoda</taxon>
        <taxon>Insecta</taxon>
        <taxon>Pterygota</taxon>
        <taxon>Neoptera</taxon>
        <taxon>Endopterygota</taxon>
        <taxon>Coleoptera</taxon>
        <taxon>Polyphaga</taxon>
        <taxon>Cucujiformia</taxon>
        <taxon>Tenebrionidae</taxon>
        <taxon>Tenebrionidae incertae sedis</taxon>
        <taxon>Tribolium</taxon>
    </lineage>
</organism>
<dbReference type="HOGENOM" id="CLU_1191240_0_0_1"/>
<reference evidence="1 2" key="2">
    <citation type="journal article" date="2010" name="Nucleic Acids Res.">
        <title>BeetleBase in 2010: revisions to provide comprehensive genomic information for Tribolium castaneum.</title>
        <authorList>
            <person name="Kim H.S."/>
            <person name="Murphy T."/>
            <person name="Xia J."/>
            <person name="Caragea D."/>
            <person name="Park Y."/>
            <person name="Beeman R.W."/>
            <person name="Lorenzen M.D."/>
            <person name="Butcher S."/>
            <person name="Manak J.R."/>
            <person name="Brown S.J."/>
        </authorList>
    </citation>
    <scope>GENOME REANNOTATION</scope>
    <source>
        <strain evidence="1 2">Georgia GA2</strain>
    </source>
</reference>
<dbReference type="EMBL" id="KQ971354">
    <property type="protein sequence ID" value="EFA06080.1"/>
    <property type="molecule type" value="Genomic_DNA"/>
</dbReference>
<name>D6WQF3_TRICA</name>
<proteinExistence type="predicted"/>
<dbReference type="InParanoid" id="D6WQF3"/>
<reference evidence="1 2" key="1">
    <citation type="journal article" date="2008" name="Nature">
        <title>The genome of the model beetle and pest Tribolium castaneum.</title>
        <authorList>
            <consortium name="Tribolium Genome Sequencing Consortium"/>
            <person name="Richards S."/>
            <person name="Gibbs R.A."/>
            <person name="Weinstock G.M."/>
            <person name="Brown S.J."/>
            <person name="Denell R."/>
            <person name="Beeman R.W."/>
            <person name="Gibbs R."/>
            <person name="Beeman R.W."/>
            <person name="Brown S.J."/>
            <person name="Bucher G."/>
            <person name="Friedrich M."/>
            <person name="Grimmelikhuijzen C.J."/>
            <person name="Klingler M."/>
            <person name="Lorenzen M."/>
            <person name="Richards S."/>
            <person name="Roth S."/>
            <person name="Schroder R."/>
            <person name="Tautz D."/>
            <person name="Zdobnov E.M."/>
            <person name="Muzny D."/>
            <person name="Gibbs R.A."/>
            <person name="Weinstock G.M."/>
            <person name="Attaway T."/>
            <person name="Bell S."/>
            <person name="Buhay C.J."/>
            <person name="Chandrabose M.N."/>
            <person name="Chavez D."/>
            <person name="Clerk-Blankenburg K.P."/>
            <person name="Cree A."/>
            <person name="Dao M."/>
            <person name="Davis C."/>
            <person name="Chacko J."/>
            <person name="Dinh H."/>
            <person name="Dugan-Rocha S."/>
            <person name="Fowler G."/>
            <person name="Garner T.T."/>
            <person name="Garnes J."/>
            <person name="Gnirke A."/>
            <person name="Hawes A."/>
            <person name="Hernandez J."/>
            <person name="Hines S."/>
            <person name="Holder M."/>
            <person name="Hume J."/>
            <person name="Jhangiani S.N."/>
            <person name="Joshi V."/>
            <person name="Khan Z.M."/>
            <person name="Jackson L."/>
            <person name="Kovar C."/>
            <person name="Kowis A."/>
            <person name="Lee S."/>
            <person name="Lewis L.R."/>
            <person name="Margolis J."/>
            <person name="Morgan M."/>
            <person name="Nazareth L.V."/>
            <person name="Nguyen N."/>
            <person name="Okwuonu G."/>
            <person name="Parker D."/>
            <person name="Richards S."/>
            <person name="Ruiz S.J."/>
            <person name="Santibanez J."/>
            <person name="Savard J."/>
            <person name="Scherer S.E."/>
            <person name="Schneider B."/>
            <person name="Sodergren E."/>
            <person name="Tautz D."/>
            <person name="Vattahil S."/>
            <person name="Villasana D."/>
            <person name="White C.S."/>
            <person name="Wright R."/>
            <person name="Park Y."/>
            <person name="Beeman R.W."/>
            <person name="Lord J."/>
            <person name="Oppert B."/>
            <person name="Lorenzen M."/>
            <person name="Brown S."/>
            <person name="Wang L."/>
            <person name="Savard J."/>
            <person name="Tautz D."/>
            <person name="Richards S."/>
            <person name="Weinstock G."/>
            <person name="Gibbs R.A."/>
            <person name="Liu Y."/>
            <person name="Worley K."/>
            <person name="Weinstock G."/>
            <person name="Elsik C.G."/>
            <person name="Reese J.T."/>
            <person name="Elhaik E."/>
            <person name="Landan G."/>
            <person name="Graur D."/>
            <person name="Arensburger P."/>
            <person name="Atkinson P."/>
            <person name="Beeman R.W."/>
            <person name="Beidler J."/>
            <person name="Brown S.J."/>
            <person name="Demuth J.P."/>
            <person name="Drury D.W."/>
            <person name="Du Y.Z."/>
            <person name="Fujiwara H."/>
            <person name="Lorenzen M."/>
            <person name="Maselli V."/>
            <person name="Osanai M."/>
            <person name="Park Y."/>
            <person name="Robertson H.M."/>
            <person name="Tu Z."/>
            <person name="Wang J.J."/>
            <person name="Wang S."/>
            <person name="Richards S."/>
            <person name="Song H."/>
            <person name="Zhang L."/>
            <person name="Sodergren E."/>
            <person name="Werner D."/>
            <person name="Stanke M."/>
            <person name="Morgenstern B."/>
            <person name="Solovyev V."/>
            <person name="Kosarev P."/>
            <person name="Brown G."/>
            <person name="Chen H.C."/>
            <person name="Ermolaeva O."/>
            <person name="Hlavina W."/>
            <person name="Kapustin Y."/>
            <person name="Kiryutin B."/>
            <person name="Kitts P."/>
            <person name="Maglott D."/>
            <person name="Pruitt K."/>
            <person name="Sapojnikov V."/>
            <person name="Souvorov A."/>
            <person name="Mackey A.J."/>
            <person name="Waterhouse R.M."/>
            <person name="Wyder S."/>
            <person name="Zdobnov E.M."/>
            <person name="Zdobnov E.M."/>
            <person name="Wyder S."/>
            <person name="Kriventseva E.V."/>
            <person name="Kadowaki T."/>
            <person name="Bork P."/>
            <person name="Aranda M."/>
            <person name="Bao R."/>
            <person name="Beermann A."/>
            <person name="Berns N."/>
            <person name="Bolognesi R."/>
            <person name="Bonneton F."/>
            <person name="Bopp D."/>
            <person name="Brown S.J."/>
            <person name="Bucher G."/>
            <person name="Butts T."/>
            <person name="Chaumot A."/>
            <person name="Denell R.E."/>
            <person name="Ferrier D.E."/>
            <person name="Friedrich M."/>
            <person name="Gordon C.M."/>
            <person name="Jindra M."/>
            <person name="Klingler M."/>
            <person name="Lan Q."/>
            <person name="Lattorff H.M."/>
            <person name="Laudet V."/>
            <person name="von Levetsow C."/>
            <person name="Liu Z."/>
            <person name="Lutz R."/>
            <person name="Lynch J.A."/>
            <person name="da Fonseca R.N."/>
            <person name="Posnien N."/>
            <person name="Reuter R."/>
            <person name="Roth S."/>
            <person name="Savard J."/>
            <person name="Schinko J.B."/>
            <person name="Schmitt C."/>
            <person name="Schoppmeier M."/>
            <person name="Schroder R."/>
            <person name="Shippy T.D."/>
            <person name="Simonnet F."/>
            <person name="Marques-Souza H."/>
            <person name="Tautz D."/>
            <person name="Tomoyasu Y."/>
            <person name="Trauner J."/>
            <person name="Van der Zee M."/>
            <person name="Vervoort M."/>
            <person name="Wittkopp N."/>
            <person name="Wimmer E.A."/>
            <person name="Yang X."/>
            <person name="Jones A.K."/>
            <person name="Sattelle D.B."/>
            <person name="Ebert P.R."/>
            <person name="Nelson D."/>
            <person name="Scott J.G."/>
            <person name="Beeman R.W."/>
            <person name="Muthukrishnan S."/>
            <person name="Kramer K.J."/>
            <person name="Arakane Y."/>
            <person name="Beeman R.W."/>
            <person name="Zhu Q."/>
            <person name="Hogenkamp D."/>
            <person name="Dixit R."/>
            <person name="Oppert B."/>
            <person name="Jiang H."/>
            <person name="Zou Z."/>
            <person name="Marshall J."/>
            <person name="Elpidina E."/>
            <person name="Vinokurov K."/>
            <person name="Oppert C."/>
            <person name="Zou Z."/>
            <person name="Evans J."/>
            <person name="Lu Z."/>
            <person name="Zhao P."/>
            <person name="Sumathipala N."/>
            <person name="Altincicek B."/>
            <person name="Vilcinskas A."/>
            <person name="Williams M."/>
            <person name="Hultmark D."/>
            <person name="Hetru C."/>
            <person name="Jiang H."/>
            <person name="Grimmelikhuijzen C.J."/>
            <person name="Hauser F."/>
            <person name="Cazzamali G."/>
            <person name="Williamson M."/>
            <person name="Park Y."/>
            <person name="Li B."/>
            <person name="Tanaka Y."/>
            <person name="Predel R."/>
            <person name="Neupert S."/>
            <person name="Schachtner J."/>
            <person name="Verleyen P."/>
            <person name="Raible F."/>
            <person name="Bork P."/>
            <person name="Friedrich M."/>
            <person name="Walden K.K."/>
            <person name="Robertson H.M."/>
            <person name="Angeli S."/>
            <person name="Foret S."/>
            <person name="Bucher G."/>
            <person name="Schuetz S."/>
            <person name="Maleszka R."/>
            <person name="Wimmer E.A."/>
            <person name="Beeman R.W."/>
            <person name="Lorenzen M."/>
            <person name="Tomoyasu Y."/>
            <person name="Miller S.C."/>
            <person name="Grossmann D."/>
            <person name="Bucher G."/>
        </authorList>
    </citation>
    <scope>NUCLEOTIDE SEQUENCE [LARGE SCALE GENOMIC DNA]</scope>
    <source>
        <strain evidence="1 2">Georgia GA2</strain>
    </source>
</reference>
<keyword evidence="2" id="KW-1185">Reference proteome</keyword>
<gene>
    <name evidence="1" type="primary">GLEAN_08916</name>
    <name evidence="1" type="ORF">TcasGA2_TC008916</name>
</gene>
<evidence type="ECO:0000313" key="2">
    <source>
        <dbReference type="Proteomes" id="UP000007266"/>
    </source>
</evidence>
<dbReference type="AlphaFoldDB" id="D6WQF3"/>
<sequence length="233" mass="26429">MVDTFTISPISSSPFLYALRPGPEGPLYRPFIATSKRNFYDPGPFRPNYRCTISDIKRKIAGNITISPYDEQADPIGNNNSINQAPNLGPVIAAVKNVPQKPHLFSKVIVIDGRPPQVGSFHNQRSVPGIYEMTVFRRFYNELDSHRLISIEPYHYGHKQSQFYRDSSSNIHGNISPFVYLCGGMGNNKPKQFIAKFEKTFDLYVISSLVFFPVRRSKMDYPSCGFPRQIVAN</sequence>
<protein>
    <submittedName>
        <fullName evidence="1">Uncharacterized protein</fullName>
    </submittedName>
</protein>
<dbReference type="Proteomes" id="UP000007266">
    <property type="component" value="Linkage group 7"/>
</dbReference>